<dbReference type="EMBL" id="JAAXLS010000019">
    <property type="protein sequence ID" value="NKQ56052.1"/>
    <property type="molecule type" value="Genomic_DNA"/>
</dbReference>
<keyword evidence="2" id="KW-0472">Membrane</keyword>
<organism evidence="4 5">
    <name type="scientific">Amycolatopsis acididurans</name>
    <dbReference type="NCBI Taxonomy" id="2724524"/>
    <lineage>
        <taxon>Bacteria</taxon>
        <taxon>Bacillati</taxon>
        <taxon>Actinomycetota</taxon>
        <taxon>Actinomycetes</taxon>
        <taxon>Pseudonocardiales</taxon>
        <taxon>Pseudonocardiaceae</taxon>
        <taxon>Amycolatopsis</taxon>
    </lineage>
</organism>
<evidence type="ECO:0000256" key="1">
    <source>
        <dbReference type="ARBA" id="ARBA00006464"/>
    </source>
</evidence>
<dbReference type="PANTHER" id="PTHR30576:SF0">
    <property type="entry name" value="UNDECAPRENYL-PHOSPHATE N-ACETYLGALACTOSAMINYL 1-PHOSPHATE TRANSFERASE-RELATED"/>
    <property type="match status" value="1"/>
</dbReference>
<evidence type="ECO:0000256" key="2">
    <source>
        <dbReference type="SAM" id="Phobius"/>
    </source>
</evidence>
<name>A0ABX1J8E0_9PSEU</name>
<dbReference type="Pfam" id="PF02397">
    <property type="entry name" value="Bac_transf"/>
    <property type="match status" value="1"/>
</dbReference>
<feature type="transmembrane region" description="Helical" evidence="2">
    <location>
        <begin position="6"/>
        <end position="23"/>
    </location>
</feature>
<comment type="similarity">
    <text evidence="1">Belongs to the bacterial sugar transferase family.</text>
</comment>
<feature type="transmembrane region" description="Helical" evidence="2">
    <location>
        <begin position="35"/>
        <end position="55"/>
    </location>
</feature>
<accession>A0ABX1J8E0</accession>
<dbReference type="Proteomes" id="UP000715441">
    <property type="component" value="Unassembled WGS sequence"/>
</dbReference>
<dbReference type="PANTHER" id="PTHR30576">
    <property type="entry name" value="COLANIC BIOSYNTHESIS UDP-GLUCOSE LIPID CARRIER TRANSFERASE"/>
    <property type="match status" value="1"/>
</dbReference>
<evidence type="ECO:0000313" key="5">
    <source>
        <dbReference type="Proteomes" id="UP000715441"/>
    </source>
</evidence>
<feature type="transmembrane region" description="Helical" evidence="2">
    <location>
        <begin position="61"/>
        <end position="80"/>
    </location>
</feature>
<sequence length="378" mass="41048">MPGWPTAGYTAAALAVLAAGRLTRTRLRPHIATRLAGAVIAAWSPVVLLSPWLAPGAVLPLAVRVCVALVAFRLVADTVLRSLHRGGRLLEPALVIGGGVAGHELVAALRRHPESGLRPARRVGDVGAAWSSPARAVLCCPAVEHEARRLREHGFDVWLAVAPDDRAVPRLGAEKIGGVVLVPLGAGTHEVTKRVFDLVVGTALLMLAAPVLVVLAALVAYRTGPPVLFSQVRVTGQGRRARILKLRTLPVHADADTRWAVPVEGCGRLCRWLRETHLDELTQLINVLRGELSLVGPRPERPYFVRRFETALPHYRDRQRMPAGITGWAQVNGLHGDTSIAERARFDNAYIDHWSLRLDVLILLRTLGPRRLPRGGAR</sequence>
<gene>
    <name evidence="4" type="ORF">HFP15_24535</name>
</gene>
<reference evidence="4 5" key="1">
    <citation type="submission" date="2020-04" db="EMBL/GenBank/DDBJ databases">
        <title>Novel species.</title>
        <authorList>
            <person name="Teo W.F.A."/>
            <person name="Lipun K."/>
            <person name="Srisuk N."/>
            <person name="Duangmal K."/>
        </authorList>
    </citation>
    <scope>NUCLEOTIDE SEQUENCE [LARGE SCALE GENOMIC DNA]</scope>
    <source>
        <strain evidence="4 5">K13G38</strain>
    </source>
</reference>
<keyword evidence="5" id="KW-1185">Reference proteome</keyword>
<keyword evidence="2" id="KW-0812">Transmembrane</keyword>
<evidence type="ECO:0000313" key="4">
    <source>
        <dbReference type="EMBL" id="NKQ56052.1"/>
    </source>
</evidence>
<comment type="caution">
    <text evidence="4">The sequence shown here is derived from an EMBL/GenBank/DDBJ whole genome shotgun (WGS) entry which is preliminary data.</text>
</comment>
<feature type="domain" description="Bacterial sugar transferase" evidence="3">
    <location>
        <begin position="193"/>
        <end position="367"/>
    </location>
</feature>
<keyword evidence="2" id="KW-1133">Transmembrane helix</keyword>
<proteinExistence type="inferred from homology"/>
<feature type="transmembrane region" description="Helical" evidence="2">
    <location>
        <begin position="198"/>
        <end position="221"/>
    </location>
</feature>
<protein>
    <submittedName>
        <fullName evidence="4">UDP-phosphate galactose phosphotransferase</fullName>
    </submittedName>
</protein>
<evidence type="ECO:0000259" key="3">
    <source>
        <dbReference type="Pfam" id="PF02397"/>
    </source>
</evidence>
<dbReference type="InterPro" id="IPR003362">
    <property type="entry name" value="Bact_transf"/>
</dbReference>